<name>A0ABT4AA80_9BACT</name>
<evidence type="ECO:0000259" key="5">
    <source>
        <dbReference type="PROSITE" id="PS50977"/>
    </source>
</evidence>
<proteinExistence type="predicted"/>
<keyword evidence="7" id="KW-1185">Reference proteome</keyword>
<evidence type="ECO:0000256" key="1">
    <source>
        <dbReference type="ARBA" id="ARBA00023015"/>
    </source>
</evidence>
<dbReference type="Gene3D" id="1.10.357.10">
    <property type="entry name" value="Tetracycline Repressor, domain 2"/>
    <property type="match status" value="1"/>
</dbReference>
<keyword evidence="3" id="KW-0804">Transcription</keyword>
<dbReference type="Proteomes" id="UP001207654">
    <property type="component" value="Unassembled WGS sequence"/>
</dbReference>
<dbReference type="EMBL" id="JAPNKA010000001">
    <property type="protein sequence ID" value="MCY1078169.1"/>
    <property type="molecule type" value="Genomic_DNA"/>
</dbReference>
<accession>A0ABT4AA80</accession>
<dbReference type="InterPro" id="IPR050109">
    <property type="entry name" value="HTH-type_TetR-like_transc_reg"/>
</dbReference>
<dbReference type="Gene3D" id="1.10.10.60">
    <property type="entry name" value="Homeodomain-like"/>
    <property type="match status" value="1"/>
</dbReference>
<dbReference type="Pfam" id="PF00440">
    <property type="entry name" value="TetR_N"/>
    <property type="match status" value="1"/>
</dbReference>
<feature type="DNA-binding region" description="H-T-H motif" evidence="4">
    <location>
        <begin position="36"/>
        <end position="55"/>
    </location>
</feature>
<evidence type="ECO:0000313" key="6">
    <source>
        <dbReference type="EMBL" id="MCY1078169.1"/>
    </source>
</evidence>
<evidence type="ECO:0000313" key="7">
    <source>
        <dbReference type="Proteomes" id="UP001207654"/>
    </source>
</evidence>
<sequence>MSLETKSRLTPTEMTRARILEAGMRCFAREGFTGATTRMIAAEAGVSLPVIAYHFGNKEGLHRACAQEIVEQYSRRLLPLVSAAREAANKGSLSATEARDWLDRILDALVKAITADAEQRLTTDFVQREMREQGPGYAVLFEGLWSPGIGLVADLLAIARNRRPGREEECAGAVMLLTSLSAFTTIEPVSLSVLGWERLDETRRDTVTALAKRLLDGLVGRPPK</sequence>
<reference evidence="6 7" key="1">
    <citation type="submission" date="2022-11" db="EMBL/GenBank/DDBJ databases">
        <title>Minimal conservation of predation-associated metabolite biosynthetic gene clusters underscores biosynthetic potential of Myxococcota including descriptions for ten novel species: Archangium lansinium sp. nov., Myxococcus landrumus sp. nov., Nannocystis bai.</title>
        <authorList>
            <person name="Ahearne A."/>
            <person name="Stevens C."/>
            <person name="Phillips K."/>
        </authorList>
    </citation>
    <scope>NUCLEOTIDE SEQUENCE [LARGE SCALE GENOMIC DNA]</scope>
    <source>
        <strain evidence="6 7">MIWBW</strain>
    </source>
</reference>
<evidence type="ECO:0000256" key="2">
    <source>
        <dbReference type="ARBA" id="ARBA00023125"/>
    </source>
</evidence>
<dbReference type="SUPFAM" id="SSF48498">
    <property type="entry name" value="Tetracyclin repressor-like, C-terminal domain"/>
    <property type="match status" value="1"/>
</dbReference>
<dbReference type="InterPro" id="IPR001647">
    <property type="entry name" value="HTH_TetR"/>
</dbReference>
<dbReference type="PROSITE" id="PS50977">
    <property type="entry name" value="HTH_TETR_2"/>
    <property type="match status" value="1"/>
</dbReference>
<evidence type="ECO:0000256" key="3">
    <source>
        <dbReference type="ARBA" id="ARBA00023163"/>
    </source>
</evidence>
<dbReference type="PANTHER" id="PTHR30055:SF234">
    <property type="entry name" value="HTH-TYPE TRANSCRIPTIONAL REGULATOR BETI"/>
    <property type="match status" value="1"/>
</dbReference>
<protein>
    <submittedName>
        <fullName evidence="6">TetR/AcrR family transcriptional regulator</fullName>
    </submittedName>
</protein>
<dbReference type="RefSeq" id="WP_267536959.1">
    <property type="nucleotide sequence ID" value="NZ_JAPNKA010000001.1"/>
</dbReference>
<keyword evidence="2 4" id="KW-0238">DNA-binding</keyword>
<dbReference type="PRINTS" id="PR00455">
    <property type="entry name" value="HTHTETR"/>
</dbReference>
<dbReference type="InterPro" id="IPR009057">
    <property type="entry name" value="Homeodomain-like_sf"/>
</dbReference>
<feature type="domain" description="HTH tetR-type" evidence="5">
    <location>
        <begin position="13"/>
        <end position="73"/>
    </location>
</feature>
<dbReference type="SUPFAM" id="SSF46689">
    <property type="entry name" value="Homeodomain-like"/>
    <property type="match status" value="1"/>
</dbReference>
<organism evidence="6 7">
    <name type="scientific">Archangium lansingense</name>
    <dbReference type="NCBI Taxonomy" id="2995310"/>
    <lineage>
        <taxon>Bacteria</taxon>
        <taxon>Pseudomonadati</taxon>
        <taxon>Myxococcota</taxon>
        <taxon>Myxococcia</taxon>
        <taxon>Myxococcales</taxon>
        <taxon>Cystobacterineae</taxon>
        <taxon>Archangiaceae</taxon>
        <taxon>Archangium</taxon>
    </lineage>
</organism>
<keyword evidence="1" id="KW-0805">Transcription regulation</keyword>
<gene>
    <name evidence="6" type="ORF">OV287_27200</name>
</gene>
<dbReference type="InterPro" id="IPR036271">
    <property type="entry name" value="Tet_transcr_reg_TetR-rel_C_sf"/>
</dbReference>
<dbReference type="PANTHER" id="PTHR30055">
    <property type="entry name" value="HTH-TYPE TRANSCRIPTIONAL REGULATOR RUTR"/>
    <property type="match status" value="1"/>
</dbReference>
<comment type="caution">
    <text evidence="6">The sequence shown here is derived from an EMBL/GenBank/DDBJ whole genome shotgun (WGS) entry which is preliminary data.</text>
</comment>
<evidence type="ECO:0000256" key="4">
    <source>
        <dbReference type="PROSITE-ProRule" id="PRU00335"/>
    </source>
</evidence>